<dbReference type="RefSeq" id="WP_038242593.1">
    <property type="nucleotide sequence ID" value="NZ_BNER01000001.1"/>
</dbReference>
<feature type="transmembrane region" description="Helical" evidence="7">
    <location>
        <begin position="56"/>
        <end position="76"/>
    </location>
</feature>
<keyword evidence="3" id="KW-0997">Cell inner membrane</keyword>
<organism evidence="9 10">
    <name type="scientific">Virgibacillus massiliensis</name>
    <dbReference type="NCBI Taxonomy" id="1462526"/>
    <lineage>
        <taxon>Bacteria</taxon>
        <taxon>Bacillati</taxon>
        <taxon>Bacillota</taxon>
        <taxon>Bacilli</taxon>
        <taxon>Bacillales</taxon>
        <taxon>Bacillaceae</taxon>
        <taxon>Virgibacillus</taxon>
    </lineage>
</organism>
<dbReference type="PANTHER" id="PTHR33362">
    <property type="entry name" value="SIALIC ACID TRAP TRANSPORTER PERMEASE PROTEIN SIAT-RELATED"/>
    <property type="match status" value="1"/>
</dbReference>
<dbReference type="eggNOG" id="COG1593">
    <property type="taxonomic scope" value="Bacteria"/>
</dbReference>
<dbReference type="NCBIfam" id="TIGR00786">
    <property type="entry name" value="dctM"/>
    <property type="match status" value="1"/>
</dbReference>
<accession>A0A024Q9I1</accession>
<feature type="transmembrane region" description="Helical" evidence="7">
    <location>
        <begin position="314"/>
        <end position="334"/>
    </location>
</feature>
<evidence type="ECO:0000256" key="4">
    <source>
        <dbReference type="ARBA" id="ARBA00022692"/>
    </source>
</evidence>
<feature type="transmembrane region" description="Helical" evidence="7">
    <location>
        <begin position="220"/>
        <end position="239"/>
    </location>
</feature>
<evidence type="ECO:0000256" key="2">
    <source>
        <dbReference type="ARBA" id="ARBA00022475"/>
    </source>
</evidence>
<feature type="transmembrane region" description="Helical" evidence="7">
    <location>
        <begin position="400"/>
        <end position="424"/>
    </location>
</feature>
<dbReference type="InterPro" id="IPR010656">
    <property type="entry name" value="DctM"/>
</dbReference>
<feature type="transmembrane region" description="Helical" evidence="7">
    <location>
        <begin position="245"/>
        <end position="260"/>
    </location>
</feature>
<keyword evidence="6 7" id="KW-0472">Membrane</keyword>
<dbReference type="Proteomes" id="UP000028875">
    <property type="component" value="Unassembled WGS sequence"/>
</dbReference>
<feature type="transmembrane region" description="Helical" evidence="7">
    <location>
        <begin position="281"/>
        <end position="302"/>
    </location>
</feature>
<keyword evidence="4 7" id="KW-0812">Transmembrane</keyword>
<dbReference type="GO" id="GO:0022857">
    <property type="term" value="F:transmembrane transporter activity"/>
    <property type="evidence" value="ECO:0007669"/>
    <property type="project" value="TreeGrafter"/>
</dbReference>
<gene>
    <name evidence="9" type="primary">siaT_7</name>
    <name evidence="9" type="ORF">BN990_00862</name>
</gene>
<feature type="transmembrane region" description="Helical" evidence="7">
    <location>
        <begin position="371"/>
        <end position="391"/>
    </location>
</feature>
<feature type="transmembrane region" description="Helical" evidence="7">
    <location>
        <begin position="341"/>
        <end position="365"/>
    </location>
</feature>
<dbReference type="InterPro" id="IPR004681">
    <property type="entry name" value="TRAP_DctM"/>
</dbReference>
<comment type="caution">
    <text evidence="9">The sequence shown here is derived from an EMBL/GenBank/DDBJ whole genome shotgun (WGS) entry which is preliminary data.</text>
</comment>
<keyword evidence="5 7" id="KW-1133">Transmembrane helix</keyword>
<feature type="domain" description="TRAP C4-dicarboxylate transport system permease DctM subunit" evidence="8">
    <location>
        <begin position="8"/>
        <end position="420"/>
    </location>
</feature>
<evidence type="ECO:0000256" key="1">
    <source>
        <dbReference type="ARBA" id="ARBA00004429"/>
    </source>
</evidence>
<proteinExistence type="predicted"/>
<dbReference type="PIRSF" id="PIRSF006066">
    <property type="entry name" value="HI0050"/>
    <property type="match status" value="1"/>
</dbReference>
<dbReference type="OrthoDB" id="9785600at2"/>
<name>A0A024Q9I1_9BACI</name>
<keyword evidence="10" id="KW-1185">Reference proteome</keyword>
<reference evidence="9 10" key="1">
    <citation type="submission" date="2014-03" db="EMBL/GenBank/DDBJ databases">
        <authorList>
            <person name="Urmite Genomes U."/>
        </authorList>
    </citation>
    <scope>NUCLEOTIDE SEQUENCE [LARGE SCALE GENOMIC DNA]</scope>
    <source>
        <strain evidence="9 10">Vm-5</strain>
    </source>
</reference>
<reference evidence="10" key="2">
    <citation type="submission" date="2014-05" db="EMBL/GenBank/DDBJ databases">
        <title>Draft genome sequence of Virgibacillus massiliensis Vm-5.</title>
        <authorList>
            <person name="Khelaifia S."/>
            <person name="Croce O."/>
            <person name="Lagier J.C."/>
            <person name="Raoult D."/>
        </authorList>
    </citation>
    <scope>NUCLEOTIDE SEQUENCE [LARGE SCALE GENOMIC DNA]</scope>
    <source>
        <strain evidence="10">Vm-5</strain>
    </source>
</reference>
<feature type="transmembrane region" description="Helical" evidence="7">
    <location>
        <begin position="170"/>
        <end position="195"/>
    </location>
</feature>
<dbReference type="AlphaFoldDB" id="A0A024Q9I1"/>
<evidence type="ECO:0000313" key="10">
    <source>
        <dbReference type="Proteomes" id="UP000028875"/>
    </source>
</evidence>
<feature type="transmembrane region" description="Helical" evidence="7">
    <location>
        <begin position="137"/>
        <end position="164"/>
    </location>
</feature>
<dbReference type="Pfam" id="PF06808">
    <property type="entry name" value="DctM"/>
    <property type="match status" value="1"/>
</dbReference>
<sequence>MTIVLPILLLIFFLLFGMPIALALGIAGSIGLIINEGWQAFFGVIQTAPYDSVESFVLSAIPMFILMAAIMTVTGLTKDLFYSAHQWLGNLPGGLGIATVFAGAGMGATSGSSTASAATMASAAYPEMKRYKYSTPFAMGVVSISGTLAVMIPPSIILIMYGILSEVGVATLLIAGIIPGILTAIGYIVTILIWVKIKPEDAPTIEDKPTMLVRFQSIKYTWPVLLLIFVVVGAIYTGVITPTEAGAVGAFTVLLLAIFMRRFSLKSCNKVLLETLKSTTMILTIIIGAMIFGYFLTITGATQNLVTYIEGLDVSRYVILSIIVAVFLVLGFFLDQMAILILMVPITFPIVIALGFNPIWFGILVTKAAEIGLVTPPVGMNVFVASGAAGVKTTESFKGVIWFVVTDLIILLLLMGIPEIATWLPETMNN</sequence>
<evidence type="ECO:0000256" key="7">
    <source>
        <dbReference type="SAM" id="Phobius"/>
    </source>
</evidence>
<dbReference type="GO" id="GO:0005886">
    <property type="term" value="C:plasma membrane"/>
    <property type="evidence" value="ECO:0007669"/>
    <property type="project" value="UniProtKB-SubCell"/>
</dbReference>
<evidence type="ECO:0000313" key="9">
    <source>
        <dbReference type="EMBL" id="CDQ38591.1"/>
    </source>
</evidence>
<evidence type="ECO:0000256" key="6">
    <source>
        <dbReference type="ARBA" id="ARBA00023136"/>
    </source>
</evidence>
<evidence type="ECO:0000256" key="5">
    <source>
        <dbReference type="ARBA" id="ARBA00022989"/>
    </source>
</evidence>
<comment type="subcellular location">
    <subcellularLocation>
        <location evidence="1">Cell inner membrane</location>
        <topology evidence="1">Multi-pass membrane protein</topology>
    </subcellularLocation>
</comment>
<dbReference type="PANTHER" id="PTHR33362:SF5">
    <property type="entry name" value="C4-DICARBOXYLATE TRAP TRANSPORTER LARGE PERMEASE PROTEIN DCTM"/>
    <property type="match status" value="1"/>
</dbReference>
<dbReference type="STRING" id="1462526.BN990_00862"/>
<evidence type="ECO:0000256" key="3">
    <source>
        <dbReference type="ARBA" id="ARBA00022519"/>
    </source>
</evidence>
<protein>
    <submittedName>
        <fullName evidence="9">Neu5Ac permease</fullName>
    </submittedName>
</protein>
<keyword evidence="2" id="KW-1003">Cell membrane</keyword>
<dbReference type="EMBL" id="CCDP010000001">
    <property type="protein sequence ID" value="CDQ38591.1"/>
    <property type="molecule type" value="Genomic_DNA"/>
</dbReference>
<evidence type="ECO:0000259" key="8">
    <source>
        <dbReference type="Pfam" id="PF06808"/>
    </source>
</evidence>